<dbReference type="HOGENOM" id="CLU_445014_0_0_1"/>
<evidence type="ECO:0000256" key="4">
    <source>
        <dbReference type="ARBA" id="ARBA00022989"/>
    </source>
</evidence>
<dbReference type="SUPFAM" id="SSF53850">
    <property type="entry name" value="Periplasmic binding protein-like II"/>
    <property type="match status" value="1"/>
</dbReference>
<keyword evidence="7" id="KW-0325">Glycoprotein</keyword>
<dbReference type="FunCoup" id="B4JK32">
    <property type="interactions" value="9"/>
</dbReference>
<dbReference type="InterPro" id="IPR056198">
    <property type="entry name" value="LBD_receptor"/>
</dbReference>
<evidence type="ECO:0000313" key="12">
    <source>
        <dbReference type="Proteomes" id="UP000001070"/>
    </source>
</evidence>
<feature type="transmembrane region" description="Helical" evidence="8">
    <location>
        <begin position="540"/>
        <end position="566"/>
    </location>
</feature>
<evidence type="ECO:0000256" key="2">
    <source>
        <dbReference type="ARBA" id="ARBA00022475"/>
    </source>
</evidence>
<dbReference type="InterPro" id="IPR052192">
    <property type="entry name" value="Insect_Ionotropic_Sensory_Rcpt"/>
</dbReference>
<keyword evidence="4 8" id="KW-1133">Transmembrane helix</keyword>
<sequence>MLLQTLLLLLLAPWSVTLGALQPPDKYRPSELMNAALYVLEQHVIPYSNALDIVELCRPDNKHRQHRNEITYLMQQLGDQTAFQLLYDTPIENPQNHILFLVNSPLAFRELRFDFAQSQYDREFHFFILLTRRAKELVLEAALRDIFETCLRFNVLKVVIMVQSELDDVVLFYGFRSYSPGCDISLKPQIVNRYDHGQMLDEMLIFDRPLSSLKGCPLNVSWYPLPPYVIFEGDSEDPQQRLETWRLTGIDGELLKMLAEILGFRIYLLAPCTFDCFQQLSARNSSVAIGAHSASHLYREFFSTTHSYHQTALVFVLRIDHYLGALNQLVQPFCPIVWLALILSCLLAVLLQWAYHRGRRMWSVHFDVAASVLHVHTTLLGNPLAAPSLPRATILRGYLGAWLLLALVQRAAYQGKLYDVFRLPYSPPVPERITQLLDGDYLYLAKRYVDYFPANRTLLSESNVEQRFKEMSTAANGDRLITSALLGNLAHYNSMNWRNSHLTHVREHIYLHQLVMFLRRHSIYKFPFDRKLKQLQSAGILTIEMFCGTFTVCYLVIIAAFLVFLLELMSRSVPWLRRFFV</sequence>
<proteinExistence type="predicted"/>
<dbReference type="Proteomes" id="UP000001070">
    <property type="component" value="Unassembled WGS sequence"/>
</dbReference>
<keyword evidence="2" id="KW-1003">Cell membrane</keyword>
<comment type="subcellular location">
    <subcellularLocation>
        <location evidence="1">Cell membrane</location>
        <topology evidence="1">Multi-pass membrane protein</topology>
    </subcellularLocation>
</comment>
<keyword evidence="5 8" id="KW-0472">Membrane</keyword>
<evidence type="ECO:0000256" key="8">
    <source>
        <dbReference type="SAM" id="Phobius"/>
    </source>
</evidence>
<feature type="domain" description="Putative ionotropic receptor ligand binding" evidence="10">
    <location>
        <begin position="23"/>
        <end position="207"/>
    </location>
</feature>
<evidence type="ECO:0000256" key="6">
    <source>
        <dbReference type="ARBA" id="ARBA00023170"/>
    </source>
</evidence>
<dbReference type="Gene3D" id="1.10.287.70">
    <property type="match status" value="1"/>
</dbReference>
<dbReference type="eggNOG" id="KOG1052">
    <property type="taxonomic scope" value="Eukaryota"/>
</dbReference>
<dbReference type="OrthoDB" id="6506757at2759"/>
<organism evidence="12">
    <name type="scientific">Drosophila grimshawi</name>
    <name type="common">Hawaiian fruit fly</name>
    <name type="synonym">Idiomyia grimshawi</name>
    <dbReference type="NCBI Taxonomy" id="7222"/>
    <lineage>
        <taxon>Eukaryota</taxon>
        <taxon>Metazoa</taxon>
        <taxon>Ecdysozoa</taxon>
        <taxon>Arthropoda</taxon>
        <taxon>Hexapoda</taxon>
        <taxon>Insecta</taxon>
        <taxon>Pterygota</taxon>
        <taxon>Neoptera</taxon>
        <taxon>Endopterygota</taxon>
        <taxon>Diptera</taxon>
        <taxon>Brachycera</taxon>
        <taxon>Muscomorpha</taxon>
        <taxon>Ephydroidea</taxon>
        <taxon>Drosophilidae</taxon>
        <taxon>Drosophila</taxon>
        <taxon>Hawaiian Drosophila</taxon>
    </lineage>
</organism>
<evidence type="ECO:0000313" key="11">
    <source>
        <dbReference type="EMBL" id="EDV99934.1"/>
    </source>
</evidence>
<keyword evidence="3 8" id="KW-0812">Transmembrane</keyword>
<keyword evidence="9" id="KW-0732">Signal</keyword>
<dbReference type="PANTHER" id="PTHR42643">
    <property type="entry name" value="IONOTROPIC RECEPTOR 20A-RELATED"/>
    <property type="match status" value="1"/>
</dbReference>
<feature type="signal peptide" evidence="9">
    <location>
        <begin position="1"/>
        <end position="19"/>
    </location>
</feature>
<gene>
    <name evidence="11" type="primary">Dgri\GH12584</name>
    <name evidence="11" type="ORF">Dgri_GH12584</name>
</gene>
<feature type="chain" id="PRO_5002812567" evidence="9">
    <location>
        <begin position="20"/>
        <end position="581"/>
    </location>
</feature>
<keyword evidence="12" id="KW-1185">Reference proteome</keyword>
<evidence type="ECO:0000256" key="5">
    <source>
        <dbReference type="ARBA" id="ARBA00023136"/>
    </source>
</evidence>
<evidence type="ECO:0000256" key="9">
    <source>
        <dbReference type="SAM" id="SignalP"/>
    </source>
</evidence>
<dbReference type="Pfam" id="PF24061">
    <property type="entry name" value="LBD_receptor"/>
    <property type="match status" value="1"/>
</dbReference>
<dbReference type="GO" id="GO:0001580">
    <property type="term" value="P:detection of chemical stimulus involved in sensory perception of bitter taste"/>
    <property type="evidence" value="ECO:0007669"/>
    <property type="project" value="EnsemblMetazoa"/>
</dbReference>
<protein>
    <submittedName>
        <fullName evidence="11">GH12584</fullName>
    </submittedName>
</protein>
<keyword evidence="6" id="KW-0675">Receptor</keyword>
<evidence type="ECO:0000256" key="1">
    <source>
        <dbReference type="ARBA" id="ARBA00004651"/>
    </source>
</evidence>
<dbReference type="AlphaFoldDB" id="B4JK32"/>
<accession>B4JK32</accession>
<dbReference type="InParanoid" id="B4JK32"/>
<dbReference type="GO" id="GO:0005886">
    <property type="term" value="C:plasma membrane"/>
    <property type="evidence" value="ECO:0007669"/>
    <property type="project" value="UniProtKB-SubCell"/>
</dbReference>
<reference evidence="11 12" key="1">
    <citation type="journal article" date="2007" name="Nature">
        <title>Evolution of genes and genomes on the Drosophila phylogeny.</title>
        <authorList>
            <consortium name="Drosophila 12 Genomes Consortium"/>
            <person name="Clark A.G."/>
            <person name="Eisen M.B."/>
            <person name="Smith D.R."/>
            <person name="Bergman C.M."/>
            <person name="Oliver B."/>
            <person name="Markow T.A."/>
            <person name="Kaufman T.C."/>
            <person name="Kellis M."/>
            <person name="Gelbart W."/>
            <person name="Iyer V.N."/>
            <person name="Pollard D.A."/>
            <person name="Sackton T.B."/>
            <person name="Larracuente A.M."/>
            <person name="Singh N.D."/>
            <person name="Abad J.P."/>
            <person name="Abt D.N."/>
            <person name="Adryan B."/>
            <person name="Aguade M."/>
            <person name="Akashi H."/>
            <person name="Anderson W.W."/>
            <person name="Aquadro C.F."/>
            <person name="Ardell D.H."/>
            <person name="Arguello R."/>
            <person name="Artieri C.G."/>
            <person name="Barbash D.A."/>
            <person name="Barker D."/>
            <person name="Barsanti P."/>
            <person name="Batterham P."/>
            <person name="Batzoglou S."/>
            <person name="Begun D."/>
            <person name="Bhutkar A."/>
            <person name="Blanco E."/>
            <person name="Bosak S.A."/>
            <person name="Bradley R.K."/>
            <person name="Brand A.D."/>
            <person name="Brent M.R."/>
            <person name="Brooks A.N."/>
            <person name="Brown R.H."/>
            <person name="Butlin R.K."/>
            <person name="Caggese C."/>
            <person name="Calvi B.R."/>
            <person name="Bernardo de Carvalho A."/>
            <person name="Caspi A."/>
            <person name="Castrezana S."/>
            <person name="Celniker S.E."/>
            <person name="Chang J.L."/>
            <person name="Chapple C."/>
            <person name="Chatterji S."/>
            <person name="Chinwalla A."/>
            <person name="Civetta A."/>
            <person name="Clifton S.W."/>
            <person name="Comeron J.M."/>
            <person name="Costello J.C."/>
            <person name="Coyne J.A."/>
            <person name="Daub J."/>
            <person name="David R.G."/>
            <person name="Delcher A.L."/>
            <person name="Delehaunty K."/>
            <person name="Do C.B."/>
            <person name="Ebling H."/>
            <person name="Edwards K."/>
            <person name="Eickbush T."/>
            <person name="Evans J.D."/>
            <person name="Filipski A."/>
            <person name="Findeiss S."/>
            <person name="Freyhult E."/>
            <person name="Fulton L."/>
            <person name="Fulton R."/>
            <person name="Garcia A.C."/>
            <person name="Gardiner A."/>
            <person name="Garfield D.A."/>
            <person name="Garvin B.E."/>
            <person name="Gibson G."/>
            <person name="Gilbert D."/>
            <person name="Gnerre S."/>
            <person name="Godfrey J."/>
            <person name="Good R."/>
            <person name="Gotea V."/>
            <person name="Gravely B."/>
            <person name="Greenberg A.J."/>
            <person name="Griffiths-Jones S."/>
            <person name="Gross S."/>
            <person name="Guigo R."/>
            <person name="Gustafson E.A."/>
            <person name="Haerty W."/>
            <person name="Hahn M.W."/>
            <person name="Halligan D.L."/>
            <person name="Halpern A.L."/>
            <person name="Halter G.M."/>
            <person name="Han M.V."/>
            <person name="Heger A."/>
            <person name="Hillier L."/>
            <person name="Hinrichs A.S."/>
            <person name="Holmes I."/>
            <person name="Hoskins R.A."/>
            <person name="Hubisz M.J."/>
            <person name="Hultmark D."/>
            <person name="Huntley M.A."/>
            <person name="Jaffe D.B."/>
            <person name="Jagadeeshan S."/>
            <person name="Jeck W.R."/>
            <person name="Johnson J."/>
            <person name="Jones C.D."/>
            <person name="Jordan W.C."/>
            <person name="Karpen G.H."/>
            <person name="Kataoka E."/>
            <person name="Keightley P.D."/>
            <person name="Kheradpour P."/>
            <person name="Kirkness E.F."/>
            <person name="Koerich L.B."/>
            <person name="Kristiansen K."/>
            <person name="Kudrna D."/>
            <person name="Kulathinal R.J."/>
            <person name="Kumar S."/>
            <person name="Kwok R."/>
            <person name="Lander E."/>
            <person name="Langley C.H."/>
            <person name="Lapoint R."/>
            <person name="Lazzaro B.P."/>
            <person name="Lee S.J."/>
            <person name="Levesque L."/>
            <person name="Li R."/>
            <person name="Lin C.F."/>
            <person name="Lin M.F."/>
            <person name="Lindblad-Toh K."/>
            <person name="Llopart A."/>
            <person name="Long M."/>
            <person name="Low L."/>
            <person name="Lozovsky E."/>
            <person name="Lu J."/>
            <person name="Luo M."/>
            <person name="Machado C.A."/>
            <person name="Makalowski W."/>
            <person name="Marzo M."/>
            <person name="Matsuda M."/>
            <person name="Matzkin L."/>
            <person name="McAllister B."/>
            <person name="McBride C.S."/>
            <person name="McKernan B."/>
            <person name="McKernan K."/>
            <person name="Mendez-Lago M."/>
            <person name="Minx P."/>
            <person name="Mollenhauer M.U."/>
            <person name="Montooth K."/>
            <person name="Mount S.M."/>
            <person name="Mu X."/>
            <person name="Myers E."/>
            <person name="Negre B."/>
            <person name="Newfeld S."/>
            <person name="Nielsen R."/>
            <person name="Noor M.A."/>
            <person name="O'Grady P."/>
            <person name="Pachter L."/>
            <person name="Papaceit M."/>
            <person name="Parisi M.J."/>
            <person name="Parisi M."/>
            <person name="Parts L."/>
            <person name="Pedersen J.S."/>
            <person name="Pesole G."/>
            <person name="Phillippy A.M."/>
            <person name="Ponting C.P."/>
            <person name="Pop M."/>
            <person name="Porcelli D."/>
            <person name="Powell J.R."/>
            <person name="Prohaska S."/>
            <person name="Pruitt K."/>
            <person name="Puig M."/>
            <person name="Quesneville H."/>
            <person name="Ram K.R."/>
            <person name="Rand D."/>
            <person name="Rasmussen M.D."/>
            <person name="Reed L.K."/>
            <person name="Reenan R."/>
            <person name="Reily A."/>
            <person name="Remington K.A."/>
            <person name="Rieger T.T."/>
            <person name="Ritchie M.G."/>
            <person name="Robin C."/>
            <person name="Rogers Y.H."/>
            <person name="Rohde C."/>
            <person name="Rozas J."/>
            <person name="Rubenfield M.J."/>
            <person name="Ruiz A."/>
            <person name="Russo S."/>
            <person name="Salzberg S.L."/>
            <person name="Sanchez-Gracia A."/>
            <person name="Saranga D.J."/>
            <person name="Sato H."/>
            <person name="Schaeffer S.W."/>
            <person name="Schatz M.C."/>
            <person name="Schlenke T."/>
            <person name="Schwartz R."/>
            <person name="Segarra C."/>
            <person name="Singh R.S."/>
            <person name="Sirot L."/>
            <person name="Sirota M."/>
            <person name="Sisneros N.B."/>
            <person name="Smith C.D."/>
            <person name="Smith T.F."/>
            <person name="Spieth J."/>
            <person name="Stage D.E."/>
            <person name="Stark A."/>
            <person name="Stephan W."/>
            <person name="Strausberg R.L."/>
            <person name="Strempel S."/>
            <person name="Sturgill D."/>
            <person name="Sutton G."/>
            <person name="Sutton G.G."/>
            <person name="Tao W."/>
            <person name="Teichmann S."/>
            <person name="Tobari Y.N."/>
            <person name="Tomimura Y."/>
            <person name="Tsolas J.M."/>
            <person name="Valente V.L."/>
            <person name="Venter E."/>
            <person name="Venter J.C."/>
            <person name="Vicario S."/>
            <person name="Vieira F.G."/>
            <person name="Vilella A.J."/>
            <person name="Villasante A."/>
            <person name="Walenz B."/>
            <person name="Wang J."/>
            <person name="Wasserman M."/>
            <person name="Watts T."/>
            <person name="Wilson D."/>
            <person name="Wilson R.K."/>
            <person name="Wing R.A."/>
            <person name="Wolfner M.F."/>
            <person name="Wong A."/>
            <person name="Wong G.K."/>
            <person name="Wu C.I."/>
            <person name="Wu G."/>
            <person name="Yamamoto D."/>
            <person name="Yang H.P."/>
            <person name="Yang S.P."/>
            <person name="Yorke J.A."/>
            <person name="Yoshida K."/>
            <person name="Zdobnov E."/>
            <person name="Zhang P."/>
            <person name="Zhang Y."/>
            <person name="Zimin A.V."/>
            <person name="Baldwin J."/>
            <person name="Abdouelleil A."/>
            <person name="Abdulkadir J."/>
            <person name="Abebe A."/>
            <person name="Abera B."/>
            <person name="Abreu J."/>
            <person name="Acer S.C."/>
            <person name="Aftuck L."/>
            <person name="Alexander A."/>
            <person name="An P."/>
            <person name="Anderson E."/>
            <person name="Anderson S."/>
            <person name="Arachi H."/>
            <person name="Azer M."/>
            <person name="Bachantsang P."/>
            <person name="Barry A."/>
            <person name="Bayul T."/>
            <person name="Berlin A."/>
            <person name="Bessette D."/>
            <person name="Bloom T."/>
            <person name="Blye J."/>
            <person name="Boguslavskiy L."/>
            <person name="Bonnet C."/>
            <person name="Boukhgalter B."/>
            <person name="Bourzgui I."/>
            <person name="Brown A."/>
            <person name="Cahill P."/>
            <person name="Channer S."/>
            <person name="Cheshatsang Y."/>
            <person name="Chuda L."/>
            <person name="Citroen M."/>
            <person name="Collymore A."/>
            <person name="Cooke P."/>
            <person name="Costello M."/>
            <person name="D'Aco K."/>
            <person name="Daza R."/>
            <person name="De Haan G."/>
            <person name="DeGray S."/>
            <person name="DeMaso C."/>
            <person name="Dhargay N."/>
            <person name="Dooley K."/>
            <person name="Dooley E."/>
            <person name="Doricent M."/>
            <person name="Dorje P."/>
            <person name="Dorjee K."/>
            <person name="Dupes A."/>
            <person name="Elong R."/>
            <person name="Falk J."/>
            <person name="Farina A."/>
            <person name="Faro S."/>
            <person name="Ferguson D."/>
            <person name="Fisher S."/>
            <person name="Foley C.D."/>
            <person name="Franke A."/>
            <person name="Friedrich D."/>
            <person name="Gadbois L."/>
            <person name="Gearin G."/>
            <person name="Gearin C.R."/>
            <person name="Giannoukos G."/>
            <person name="Goode T."/>
            <person name="Graham J."/>
            <person name="Grandbois E."/>
            <person name="Grewal S."/>
            <person name="Gyaltsen K."/>
            <person name="Hafez N."/>
            <person name="Hagos B."/>
            <person name="Hall J."/>
            <person name="Henson C."/>
            <person name="Hollinger A."/>
            <person name="Honan T."/>
            <person name="Huard M.D."/>
            <person name="Hughes L."/>
            <person name="Hurhula B."/>
            <person name="Husby M.E."/>
            <person name="Kamat A."/>
            <person name="Kanga B."/>
            <person name="Kashin S."/>
            <person name="Khazanovich D."/>
            <person name="Kisner P."/>
            <person name="Lance K."/>
            <person name="Lara M."/>
            <person name="Lee W."/>
            <person name="Lennon N."/>
            <person name="Letendre F."/>
            <person name="LeVine R."/>
            <person name="Lipovsky A."/>
            <person name="Liu X."/>
            <person name="Liu J."/>
            <person name="Liu S."/>
            <person name="Lokyitsang T."/>
            <person name="Lokyitsang Y."/>
            <person name="Lubonja R."/>
            <person name="Lui A."/>
            <person name="MacDonald P."/>
            <person name="Magnisalis V."/>
            <person name="Maru K."/>
            <person name="Matthews C."/>
            <person name="McCusker W."/>
            <person name="McDonough S."/>
            <person name="Mehta T."/>
            <person name="Meldrim J."/>
            <person name="Meneus L."/>
            <person name="Mihai O."/>
            <person name="Mihalev A."/>
            <person name="Mihova T."/>
            <person name="Mittelman R."/>
            <person name="Mlenga V."/>
            <person name="Montmayeur A."/>
            <person name="Mulrain L."/>
            <person name="Navidi A."/>
            <person name="Naylor J."/>
            <person name="Negash T."/>
            <person name="Nguyen T."/>
            <person name="Nguyen N."/>
            <person name="Nicol R."/>
            <person name="Norbu C."/>
            <person name="Norbu N."/>
            <person name="Novod N."/>
            <person name="O'Neill B."/>
            <person name="Osman S."/>
            <person name="Markiewicz E."/>
            <person name="Oyono O.L."/>
            <person name="Patti C."/>
            <person name="Phunkhang P."/>
            <person name="Pierre F."/>
            <person name="Priest M."/>
            <person name="Raghuraman S."/>
            <person name="Rege F."/>
            <person name="Reyes R."/>
            <person name="Rise C."/>
            <person name="Rogov P."/>
            <person name="Ross K."/>
            <person name="Ryan E."/>
            <person name="Settipalli S."/>
            <person name="Shea T."/>
            <person name="Sherpa N."/>
            <person name="Shi L."/>
            <person name="Shih D."/>
            <person name="Sparrow T."/>
            <person name="Spaulding J."/>
            <person name="Stalker J."/>
            <person name="Stange-Thomann N."/>
            <person name="Stavropoulos S."/>
            <person name="Stone C."/>
            <person name="Strader C."/>
            <person name="Tesfaye S."/>
            <person name="Thomson T."/>
            <person name="Thoulutsang Y."/>
            <person name="Thoulutsang D."/>
            <person name="Topham K."/>
            <person name="Topping I."/>
            <person name="Tsamla T."/>
            <person name="Vassiliev H."/>
            <person name="Vo A."/>
            <person name="Wangchuk T."/>
            <person name="Wangdi T."/>
            <person name="Weiand M."/>
            <person name="Wilkinson J."/>
            <person name="Wilson A."/>
            <person name="Yadav S."/>
            <person name="Young G."/>
            <person name="Yu Q."/>
            <person name="Zembek L."/>
            <person name="Zhong D."/>
            <person name="Zimmer A."/>
            <person name="Zwirko Z."/>
            <person name="Jaffe D.B."/>
            <person name="Alvarez P."/>
            <person name="Brockman W."/>
            <person name="Butler J."/>
            <person name="Chin C."/>
            <person name="Gnerre S."/>
            <person name="Grabherr M."/>
            <person name="Kleber M."/>
            <person name="Mauceli E."/>
            <person name="MacCallum I."/>
        </authorList>
    </citation>
    <scope>NUCLEOTIDE SEQUENCE [LARGE SCALE GENOMIC DNA]</scope>
    <source>
        <strain evidence="12">Tucson 15287-2541.00</strain>
    </source>
</reference>
<dbReference type="EMBL" id="CH916370">
    <property type="protein sequence ID" value="EDV99934.1"/>
    <property type="molecule type" value="Genomic_DNA"/>
</dbReference>
<dbReference type="OMA" id="STREYNF"/>
<evidence type="ECO:0000259" key="10">
    <source>
        <dbReference type="Pfam" id="PF24061"/>
    </source>
</evidence>
<feature type="transmembrane region" description="Helical" evidence="8">
    <location>
        <begin position="336"/>
        <end position="355"/>
    </location>
</feature>
<evidence type="ECO:0000256" key="3">
    <source>
        <dbReference type="ARBA" id="ARBA00022692"/>
    </source>
</evidence>
<dbReference type="PhylomeDB" id="B4JK32"/>
<name>B4JK32_DROGR</name>
<dbReference type="PANTHER" id="PTHR42643:SF37">
    <property type="entry name" value="IONOTROPIC RECEPTOR 11A-RELATED"/>
    <property type="match status" value="1"/>
</dbReference>
<evidence type="ECO:0000256" key="7">
    <source>
        <dbReference type="ARBA" id="ARBA00023180"/>
    </source>
</evidence>